<evidence type="ECO:0000313" key="3">
    <source>
        <dbReference type="Proteomes" id="UP001319883"/>
    </source>
</evidence>
<feature type="domain" description="DUF6314" evidence="1">
    <location>
        <begin position="39"/>
        <end position="164"/>
    </location>
</feature>
<dbReference type="InterPro" id="IPR045632">
    <property type="entry name" value="DUF6314"/>
</dbReference>
<accession>A0ABS7X2H0</accession>
<dbReference type="EMBL" id="JAGXFD010000002">
    <property type="protein sequence ID" value="MBZ9569102.1"/>
    <property type="molecule type" value="Genomic_DNA"/>
</dbReference>
<reference evidence="2 3" key="1">
    <citation type="submission" date="2021-05" db="EMBL/GenBank/DDBJ databases">
        <title>Petroleum and Energy Research Collection (APPE): ex situ preservation of microbial diversity associated with the oil industry and exploitation of its biotechnological potential.</title>
        <authorList>
            <person name="Paixao C.T.M."/>
            <person name="Gomes M.B."/>
            <person name="Oliveira V.M."/>
        </authorList>
    </citation>
    <scope>NUCLEOTIDE SEQUENCE [LARGE SCALE GENOMIC DNA]</scope>
    <source>
        <strain evidence="2 3">LIT2</strain>
    </source>
</reference>
<dbReference type="RefSeq" id="WP_224414388.1">
    <property type="nucleotide sequence ID" value="NZ_JAGXFC010000001.1"/>
</dbReference>
<dbReference type="Proteomes" id="UP001319883">
    <property type="component" value="Unassembled WGS sequence"/>
</dbReference>
<proteinExistence type="predicted"/>
<organism evidence="2 3">
    <name type="scientific">Modicisalibacter tunisiensis</name>
    <dbReference type="NCBI Taxonomy" id="390637"/>
    <lineage>
        <taxon>Bacteria</taxon>
        <taxon>Pseudomonadati</taxon>
        <taxon>Pseudomonadota</taxon>
        <taxon>Gammaproteobacteria</taxon>
        <taxon>Oceanospirillales</taxon>
        <taxon>Halomonadaceae</taxon>
        <taxon>Modicisalibacter</taxon>
    </lineage>
</organism>
<protein>
    <recommendedName>
        <fullName evidence="1">DUF6314 domain-containing protein</fullName>
    </recommendedName>
</protein>
<evidence type="ECO:0000313" key="2">
    <source>
        <dbReference type="EMBL" id="MBZ9569102.1"/>
    </source>
</evidence>
<sequence length="172" mass="19068">MTQSSEREAIEPAMVALRCHLLSTSEVYFSSQPGPHSRTGWAGDGEGRVAVTRDADGSVAFTESGRFRPAAAPDTPPVSFRNVFRWTFLTDRVSLAHERRGAEAAVRLFDLAPGDTPGTWLSCHDHLCGDDRYRARLVVTPRGFDLRWTIEGPRKDEHLHYRYRGAAPASTG</sequence>
<keyword evidence="3" id="KW-1185">Reference proteome</keyword>
<dbReference type="Pfam" id="PF19834">
    <property type="entry name" value="DUF6314"/>
    <property type="match status" value="1"/>
</dbReference>
<gene>
    <name evidence="2" type="ORF">KGQ91_15640</name>
</gene>
<comment type="caution">
    <text evidence="2">The sequence shown here is derived from an EMBL/GenBank/DDBJ whole genome shotgun (WGS) entry which is preliminary data.</text>
</comment>
<evidence type="ECO:0000259" key="1">
    <source>
        <dbReference type="Pfam" id="PF19834"/>
    </source>
</evidence>
<name>A0ABS7X2H0_9GAMM</name>